<comment type="similarity">
    <text evidence="2 6">Belongs to the 2-oxoacid dehydrogenase family.</text>
</comment>
<evidence type="ECO:0000256" key="6">
    <source>
        <dbReference type="RuleBase" id="RU003423"/>
    </source>
</evidence>
<dbReference type="CDD" id="cd06849">
    <property type="entry name" value="lipoyl_domain"/>
    <property type="match status" value="1"/>
</dbReference>
<comment type="caution">
    <text evidence="10">The sequence shown here is derived from an EMBL/GenBank/DDBJ whole genome shotgun (WGS) entry which is preliminary data.</text>
</comment>
<dbReference type="PROSITE" id="PS51826">
    <property type="entry name" value="PSBD"/>
    <property type="match status" value="1"/>
</dbReference>
<gene>
    <name evidence="10" type="ORF">J2S55_003876</name>
</gene>
<dbReference type="InterPro" id="IPR003016">
    <property type="entry name" value="2-oxoA_DH_lipoyl-BS"/>
</dbReference>
<evidence type="ECO:0000256" key="4">
    <source>
        <dbReference type="ARBA" id="ARBA00022823"/>
    </source>
</evidence>
<dbReference type="PANTHER" id="PTHR43178:SF5">
    <property type="entry name" value="LIPOAMIDE ACYLTRANSFERASE COMPONENT OF BRANCHED-CHAIN ALPHA-KETO ACID DEHYDROGENASE COMPLEX, MITOCHONDRIAL"/>
    <property type="match status" value="1"/>
</dbReference>
<dbReference type="InterPro" id="IPR011053">
    <property type="entry name" value="Single_hybrid_motif"/>
</dbReference>
<keyword evidence="5 6" id="KW-0012">Acyltransferase</keyword>
<dbReference type="EMBL" id="JAUSRB010000002">
    <property type="protein sequence ID" value="MDP9864610.1"/>
    <property type="molecule type" value="Genomic_DNA"/>
</dbReference>
<feature type="region of interest" description="Disordered" evidence="7">
    <location>
        <begin position="77"/>
        <end position="97"/>
    </location>
</feature>
<dbReference type="Pfam" id="PF02817">
    <property type="entry name" value="E3_binding"/>
    <property type="match status" value="1"/>
</dbReference>
<protein>
    <recommendedName>
        <fullName evidence="6">Dihydrolipoamide acetyltransferase component of pyruvate dehydrogenase complex</fullName>
        <ecNumber evidence="6">2.3.1.-</ecNumber>
    </recommendedName>
</protein>
<evidence type="ECO:0000256" key="2">
    <source>
        <dbReference type="ARBA" id="ARBA00007317"/>
    </source>
</evidence>
<dbReference type="Gene3D" id="3.30.559.10">
    <property type="entry name" value="Chloramphenicol acetyltransferase-like domain"/>
    <property type="match status" value="1"/>
</dbReference>
<dbReference type="GO" id="GO:0004742">
    <property type="term" value="F:dihydrolipoyllysine-residue acetyltransferase activity"/>
    <property type="evidence" value="ECO:0007669"/>
    <property type="project" value="UniProtKB-EC"/>
</dbReference>
<name>A0ABT9R871_9ACTN</name>
<keyword evidence="10" id="KW-0670">Pyruvate</keyword>
<keyword evidence="3 6" id="KW-0808">Transferase</keyword>
<dbReference type="PROSITE" id="PS00189">
    <property type="entry name" value="LIPOYL"/>
    <property type="match status" value="1"/>
</dbReference>
<dbReference type="PROSITE" id="PS50968">
    <property type="entry name" value="BIOTINYL_LIPOYL"/>
    <property type="match status" value="1"/>
</dbReference>
<evidence type="ECO:0000259" key="8">
    <source>
        <dbReference type="PROSITE" id="PS50968"/>
    </source>
</evidence>
<dbReference type="Pfam" id="PF00198">
    <property type="entry name" value="2-oxoacid_dh"/>
    <property type="match status" value="1"/>
</dbReference>
<dbReference type="SUPFAM" id="SSF47005">
    <property type="entry name" value="Peripheral subunit-binding domain of 2-oxo acid dehydrogenase complex"/>
    <property type="match status" value="1"/>
</dbReference>
<evidence type="ECO:0000313" key="10">
    <source>
        <dbReference type="EMBL" id="MDP9864610.1"/>
    </source>
</evidence>
<comment type="cofactor">
    <cofactor evidence="1 6">
        <name>(R)-lipoate</name>
        <dbReference type="ChEBI" id="CHEBI:83088"/>
    </cofactor>
</comment>
<dbReference type="SUPFAM" id="SSF51230">
    <property type="entry name" value="Single hybrid motif"/>
    <property type="match status" value="1"/>
</dbReference>
<dbReference type="InterPro" id="IPR000089">
    <property type="entry name" value="Biotin_lipoyl"/>
</dbReference>
<organism evidence="10 11">
    <name type="scientific">Streptosporangium brasiliense</name>
    <dbReference type="NCBI Taxonomy" id="47480"/>
    <lineage>
        <taxon>Bacteria</taxon>
        <taxon>Bacillati</taxon>
        <taxon>Actinomycetota</taxon>
        <taxon>Actinomycetes</taxon>
        <taxon>Streptosporangiales</taxon>
        <taxon>Streptosporangiaceae</taxon>
        <taxon>Streptosporangium</taxon>
    </lineage>
</organism>
<evidence type="ECO:0000256" key="5">
    <source>
        <dbReference type="ARBA" id="ARBA00023315"/>
    </source>
</evidence>
<dbReference type="InterPro" id="IPR023213">
    <property type="entry name" value="CAT-like_dom_sf"/>
</dbReference>
<feature type="region of interest" description="Disordered" evidence="7">
    <location>
        <begin position="124"/>
        <end position="188"/>
    </location>
</feature>
<dbReference type="SUPFAM" id="SSF52777">
    <property type="entry name" value="CoA-dependent acyltransferases"/>
    <property type="match status" value="1"/>
</dbReference>
<dbReference type="RefSeq" id="WP_306862778.1">
    <property type="nucleotide sequence ID" value="NZ_JAUSRB010000002.1"/>
</dbReference>
<dbReference type="Gene3D" id="4.10.320.10">
    <property type="entry name" value="E3-binding domain"/>
    <property type="match status" value="1"/>
</dbReference>
<evidence type="ECO:0000256" key="3">
    <source>
        <dbReference type="ARBA" id="ARBA00022679"/>
    </source>
</evidence>
<dbReference type="InterPro" id="IPR004167">
    <property type="entry name" value="PSBD"/>
</dbReference>
<accession>A0ABT9R871</accession>
<dbReference type="PANTHER" id="PTHR43178">
    <property type="entry name" value="DIHYDROLIPOAMIDE ACETYLTRANSFERASE COMPONENT OF PYRUVATE DEHYDROGENASE COMPLEX"/>
    <property type="match status" value="1"/>
</dbReference>
<evidence type="ECO:0000313" key="11">
    <source>
        <dbReference type="Proteomes" id="UP001230426"/>
    </source>
</evidence>
<sequence>MKEFKLPDVGEGLTEAEIVRWHVKAGDQVKVNQIIVEIETAKAVVELPCPFDGVVAALMAEEGETVDVGKPIISVDDGTGGGAAPAPAPASVPERGQALAEDMVPALPKEERQPVLVGYGVKMGAAKRRPRKAPPSAPSAPSTPSAPLTPSAPSAGPPAARENGPVTGTAAAPSGTAASVRPGAALAKPPVRKLAKDLGVDLTTLTGTGPQGSITRDDVQSALEAAAAPAVAHAVRTGEERIPVKGVRKATAQAMVASAFTAPHVTEFLQVDVTETMDAVGRLRRLADFAEVKVSPLLLVAKAVLVAARRYPMINSAWDEAAQEIVVKHHVNLGIAAATPRGLLVPNVKDAHAMSLPDLARALGALAETARAGRTQPADMAGGTITITNVGVFGVDAGTPILNPGESAILAFGQVRDMPWVVDGQIVPRKVCTLALSFDHRVVDGELGSLFLRDVGAMLEDPLRMLAWN</sequence>
<reference evidence="10 11" key="1">
    <citation type="submission" date="2023-07" db="EMBL/GenBank/DDBJ databases">
        <title>Sequencing the genomes of 1000 actinobacteria strains.</title>
        <authorList>
            <person name="Klenk H.-P."/>
        </authorList>
    </citation>
    <scope>NUCLEOTIDE SEQUENCE [LARGE SCALE GENOMIC DNA]</scope>
    <source>
        <strain evidence="10 11">DSM 44109</strain>
    </source>
</reference>
<dbReference type="Gene3D" id="2.40.50.100">
    <property type="match status" value="1"/>
</dbReference>
<evidence type="ECO:0000259" key="9">
    <source>
        <dbReference type="PROSITE" id="PS51826"/>
    </source>
</evidence>
<dbReference type="EC" id="2.3.1.-" evidence="6"/>
<dbReference type="Proteomes" id="UP001230426">
    <property type="component" value="Unassembled WGS sequence"/>
</dbReference>
<dbReference type="InterPro" id="IPR001078">
    <property type="entry name" value="2-oxoacid_DH_actylTfrase"/>
</dbReference>
<evidence type="ECO:0000256" key="7">
    <source>
        <dbReference type="SAM" id="MobiDB-lite"/>
    </source>
</evidence>
<dbReference type="Pfam" id="PF00364">
    <property type="entry name" value="Biotin_lipoyl"/>
    <property type="match status" value="1"/>
</dbReference>
<feature type="domain" description="Peripheral subunit-binding (PSBD)" evidence="9">
    <location>
        <begin position="186"/>
        <end position="223"/>
    </location>
</feature>
<proteinExistence type="inferred from homology"/>
<keyword evidence="11" id="KW-1185">Reference proteome</keyword>
<keyword evidence="4 6" id="KW-0450">Lipoyl</keyword>
<feature type="compositionally biased region" description="Low complexity" evidence="7">
    <location>
        <begin position="139"/>
        <end position="180"/>
    </location>
</feature>
<dbReference type="InterPro" id="IPR050743">
    <property type="entry name" value="2-oxoacid_DH_E2_comp"/>
</dbReference>
<feature type="domain" description="Lipoyl-binding" evidence="8">
    <location>
        <begin position="1"/>
        <end position="76"/>
    </location>
</feature>
<evidence type="ECO:0000256" key="1">
    <source>
        <dbReference type="ARBA" id="ARBA00001938"/>
    </source>
</evidence>
<dbReference type="InterPro" id="IPR036625">
    <property type="entry name" value="E3-bd_dom_sf"/>
</dbReference>